<evidence type="ECO:0000313" key="2">
    <source>
        <dbReference type="EMBL" id="ALP94120.1"/>
    </source>
</evidence>
<dbReference type="RefSeq" id="WP_033116627.1">
    <property type="nucleotide sequence ID" value="NZ_CP011307.1"/>
</dbReference>
<dbReference type="Pfam" id="PF02635">
    <property type="entry name" value="DsrE"/>
    <property type="match status" value="1"/>
</dbReference>
<dbReference type="InterPro" id="IPR027396">
    <property type="entry name" value="DsrEFH-like"/>
</dbReference>
<sequence>MTLEIDALGKACPMPVVLAKQALDQGARDITVLVDNDIAVQNLTRLAESQGMTVRSAAESGRFSVRISGEGVAPSPAAAVKCSIGPGAPTFFISRSFIGDGSPELGRNLMKMFLYTLAEGSIPPRALIFMNGGVQLPAGEDEQIVAHLKALESKGCTILVCGTCLNFFGLAEHLKVGVISNMYDIVEQMQHTERVITV</sequence>
<dbReference type="EMBL" id="CP011307">
    <property type="protein sequence ID" value="ALP94120.1"/>
    <property type="molecule type" value="Genomic_DNA"/>
</dbReference>
<organism evidence="2 3">
    <name type="scientific">Intestinimonas butyriciproducens</name>
    <dbReference type="NCBI Taxonomy" id="1297617"/>
    <lineage>
        <taxon>Bacteria</taxon>
        <taxon>Bacillati</taxon>
        <taxon>Bacillota</taxon>
        <taxon>Clostridia</taxon>
        <taxon>Eubacteriales</taxon>
        <taxon>Intestinimonas</taxon>
    </lineage>
</organism>
<dbReference type="InterPro" id="IPR019870">
    <property type="entry name" value="Se_metab_YedF"/>
</dbReference>
<accession>A0A0S2W410</accession>
<proteinExistence type="predicted"/>
<dbReference type="Gene3D" id="3.40.1260.10">
    <property type="entry name" value="DsrEFH-like"/>
    <property type="match status" value="1"/>
</dbReference>
<gene>
    <name evidence="2" type="ORF">IB211_01729</name>
</gene>
<dbReference type="InterPro" id="IPR001455">
    <property type="entry name" value="TusA-like"/>
</dbReference>
<dbReference type="STRING" id="1297617.IB211_01729"/>
<evidence type="ECO:0000313" key="3">
    <source>
        <dbReference type="Proteomes" id="UP000064844"/>
    </source>
</evidence>
<reference evidence="2 3" key="1">
    <citation type="journal article" date="2015" name="Nat. Commun.">
        <title>Production of butyrate from lysine and the Amadori product fructoselysine by a human gut commensal.</title>
        <authorList>
            <person name="Bui T.P."/>
            <person name="Ritari J."/>
            <person name="Boeren S."/>
            <person name="de Waard P."/>
            <person name="Plugge C.M."/>
            <person name="de Vos W.M."/>
        </authorList>
    </citation>
    <scope>NUCLEOTIDE SEQUENCE [LARGE SCALE GENOMIC DNA]</scope>
    <source>
        <strain evidence="2 3">AF211</strain>
    </source>
</reference>
<dbReference type="eggNOG" id="COG0425">
    <property type="taxonomic scope" value="Bacteria"/>
</dbReference>
<keyword evidence="3" id="KW-1185">Reference proteome</keyword>
<dbReference type="NCBIfam" id="TIGR03527">
    <property type="entry name" value="selenium_YedF"/>
    <property type="match status" value="1"/>
</dbReference>
<dbReference type="SUPFAM" id="SSF75169">
    <property type="entry name" value="DsrEFH-like"/>
    <property type="match status" value="1"/>
</dbReference>
<dbReference type="Gene3D" id="3.30.110.40">
    <property type="entry name" value="TusA-like domain"/>
    <property type="match status" value="1"/>
</dbReference>
<dbReference type="Proteomes" id="UP000064844">
    <property type="component" value="Chromosome"/>
</dbReference>
<dbReference type="InterPro" id="IPR003787">
    <property type="entry name" value="Sulphur_relay_DsrE/F-like"/>
</dbReference>
<feature type="domain" description="UPF0033" evidence="1">
    <location>
        <begin position="4"/>
        <end position="67"/>
    </location>
</feature>
<evidence type="ECO:0000259" key="1">
    <source>
        <dbReference type="Pfam" id="PF01206"/>
    </source>
</evidence>
<dbReference type="SUPFAM" id="SSF64307">
    <property type="entry name" value="SirA-like"/>
    <property type="match status" value="1"/>
</dbReference>
<dbReference type="AlphaFoldDB" id="A0A0S2W410"/>
<name>A0A0S2W410_9FIRM</name>
<dbReference type="PATRIC" id="fig|1297617.4.peg.1776"/>
<protein>
    <recommendedName>
        <fullName evidence="1">UPF0033 domain-containing protein</fullName>
    </recommendedName>
</protein>
<reference evidence="3" key="2">
    <citation type="submission" date="2015-04" db="EMBL/GenBank/DDBJ databases">
        <title>A butyrogenic pathway from the amino acid lysine in a human gut commensal.</title>
        <authorList>
            <person name="de Vos W.M."/>
            <person name="Bui N.T.P."/>
            <person name="Plugge C.M."/>
            <person name="Ritari J."/>
        </authorList>
    </citation>
    <scope>NUCLEOTIDE SEQUENCE [LARGE SCALE GENOMIC DNA]</scope>
    <source>
        <strain evidence="3">AF211</strain>
    </source>
</reference>
<dbReference type="Pfam" id="PF01206">
    <property type="entry name" value="TusA"/>
    <property type="match status" value="1"/>
</dbReference>
<dbReference type="KEGG" id="ibu:IB211_01729"/>
<dbReference type="InterPro" id="IPR036868">
    <property type="entry name" value="TusA-like_sf"/>
</dbReference>